<organism evidence="1 2">
    <name type="scientific">Hymenobacter polaris</name>
    <dbReference type="NCBI Taxonomy" id="2682546"/>
    <lineage>
        <taxon>Bacteria</taxon>
        <taxon>Pseudomonadati</taxon>
        <taxon>Bacteroidota</taxon>
        <taxon>Cytophagia</taxon>
        <taxon>Cytophagales</taxon>
        <taxon>Hymenobacteraceae</taxon>
        <taxon>Hymenobacter</taxon>
    </lineage>
</organism>
<protein>
    <submittedName>
        <fullName evidence="1">DUF3808 domain-containing protein</fullName>
    </submittedName>
</protein>
<sequence>MRFPAEVRQIICRGALSAAAWLGATGVGFGAPAEPAQRDTPPAIAAASTLTPGQRRAYAEVLRLRPGPARQLLAAEPATAPGTLLVADCADFVELLVTQDASRYEATLGAQEARLAVLDRAPPGPLRDYAQAEIQAHEAVAQLTFGHEVRGAWNLRQAVGRLAAVVARYPAFLPARKTLGLCQFGIGSLPSGYHWFLRLLGLGGSVEEGLRNLRLAATQPNDFQMESEILQALVGEAYYKRGPEALALAERLRAEQPDNLLFSYLVITLNKRQHHGDAALAAYRARPTGPGYVPLAYLHHLAGDLLLYRGDYAASEAENEQFLREYRGQHYRKDAAFKLYLAAWLGAEPLATLDRYRQQINQAGPLVVEEDVYAQRFYHDAQALNPQLTRARLLTDGGYYSLALSILQQFKLTAATPVRDRLEAPYRRARVWQGLGRPDSAQADYQRTLRRAATLGEPPYYFAPQAALQLGYLAQAAGQKAAAQAYFEQAMAYPKHEYKNSTDQKAKLALRQL</sequence>
<evidence type="ECO:0000313" key="1">
    <source>
        <dbReference type="EMBL" id="NML64099.1"/>
    </source>
</evidence>
<dbReference type="AlphaFoldDB" id="A0A7Y0AB53"/>
<dbReference type="EMBL" id="JABBGH010000001">
    <property type="protein sequence ID" value="NML64099.1"/>
    <property type="molecule type" value="Genomic_DNA"/>
</dbReference>
<reference evidence="1 2" key="1">
    <citation type="submission" date="2020-04" db="EMBL/GenBank/DDBJ databases">
        <title>Hymenobacter polaris sp. nov., isolated from Arctic soil.</title>
        <authorList>
            <person name="Dahal R.H."/>
        </authorList>
    </citation>
    <scope>NUCLEOTIDE SEQUENCE [LARGE SCALE GENOMIC DNA]</scope>
    <source>
        <strain evidence="1 2">RP-2-7</strain>
    </source>
</reference>
<keyword evidence="2" id="KW-1185">Reference proteome</keyword>
<accession>A0A7Y0AB53</accession>
<comment type="caution">
    <text evidence="1">The sequence shown here is derived from an EMBL/GenBank/DDBJ whole genome shotgun (WGS) entry which is preliminary data.</text>
</comment>
<name>A0A7Y0AB53_9BACT</name>
<dbReference type="SUPFAM" id="SSF48452">
    <property type="entry name" value="TPR-like"/>
    <property type="match status" value="1"/>
</dbReference>
<dbReference type="Proteomes" id="UP000559626">
    <property type="component" value="Unassembled WGS sequence"/>
</dbReference>
<gene>
    <name evidence="1" type="ORF">HHL22_02670</name>
</gene>
<dbReference type="Gene3D" id="1.25.40.10">
    <property type="entry name" value="Tetratricopeptide repeat domain"/>
    <property type="match status" value="1"/>
</dbReference>
<proteinExistence type="predicted"/>
<dbReference type="RefSeq" id="WP_169529423.1">
    <property type="nucleotide sequence ID" value="NZ_JABBGH010000001.1"/>
</dbReference>
<dbReference type="InterPro" id="IPR011990">
    <property type="entry name" value="TPR-like_helical_dom_sf"/>
</dbReference>
<evidence type="ECO:0000313" key="2">
    <source>
        <dbReference type="Proteomes" id="UP000559626"/>
    </source>
</evidence>